<accession>A0A6G3T4P0</accession>
<protein>
    <submittedName>
        <fullName evidence="1">Uncharacterized protein</fullName>
    </submittedName>
</protein>
<organism evidence="1 2">
    <name type="scientific">Streptomyces rubrogriseus</name>
    <dbReference type="NCBI Taxonomy" id="194673"/>
    <lineage>
        <taxon>Bacteria</taxon>
        <taxon>Bacillati</taxon>
        <taxon>Actinomycetota</taxon>
        <taxon>Actinomycetes</taxon>
        <taxon>Kitasatosporales</taxon>
        <taxon>Streptomycetaceae</taxon>
        <taxon>Streptomyces</taxon>
        <taxon>Streptomyces violaceoruber group</taxon>
    </lineage>
</organism>
<comment type="caution">
    <text evidence="1">The sequence shown here is derived from an EMBL/GenBank/DDBJ whole genome shotgun (WGS) entry which is preliminary data.</text>
</comment>
<reference evidence="1 2" key="1">
    <citation type="submission" date="2020-01" db="EMBL/GenBank/DDBJ databases">
        <title>Insect and environment-associated Actinomycetes.</title>
        <authorList>
            <person name="Currrie C."/>
            <person name="Chevrette M."/>
            <person name="Carlson C."/>
            <person name="Stubbendieck R."/>
            <person name="Wendt-Pienkowski E."/>
        </authorList>
    </citation>
    <scope>NUCLEOTIDE SEQUENCE [LARGE SCALE GENOMIC DNA]</scope>
    <source>
        <strain evidence="1 2">SID7739</strain>
    </source>
</reference>
<name>A0A6G3T4P0_9ACTN</name>
<dbReference type="Proteomes" id="UP000475666">
    <property type="component" value="Unassembled WGS sequence"/>
</dbReference>
<evidence type="ECO:0000313" key="2">
    <source>
        <dbReference type="Proteomes" id="UP000475666"/>
    </source>
</evidence>
<dbReference type="AlphaFoldDB" id="A0A6G3T4P0"/>
<dbReference type="RefSeq" id="WP_164270331.1">
    <property type="nucleotide sequence ID" value="NZ_JAAGMQ010000006.1"/>
</dbReference>
<evidence type="ECO:0000313" key="1">
    <source>
        <dbReference type="EMBL" id="NEC31670.1"/>
    </source>
</evidence>
<sequence length="208" mass="23028">MLAAVVAAAGLGVTAWGTLVSARVAEDQLAQSKVQNEERDRRQASRINWWEEWTAGTIGDDESVFIANRSLDPAYAWLWVEVTAKKDTNVGSFEKRATFTATWGTVPPCTLLSIPNSAMVMTGITPILNMNKEEEPRIILPDPDKYFTSIESFGFTDTNGKTWRRSGSDGELTLDPSPYKELNEYSSSRVIKREGVKTEPLDECGSNS</sequence>
<proteinExistence type="predicted"/>
<gene>
    <name evidence="1" type="ORF">G3I66_00395</name>
</gene>
<dbReference type="EMBL" id="JAAGMQ010000006">
    <property type="protein sequence ID" value="NEC31670.1"/>
    <property type="molecule type" value="Genomic_DNA"/>
</dbReference>